<feature type="region of interest" description="Disordered" evidence="1">
    <location>
        <begin position="733"/>
        <end position="772"/>
    </location>
</feature>
<evidence type="ECO:0000313" key="3">
    <source>
        <dbReference type="Proteomes" id="UP000215902"/>
    </source>
</evidence>
<feature type="region of interest" description="Disordered" evidence="1">
    <location>
        <begin position="375"/>
        <end position="403"/>
    </location>
</feature>
<feature type="compositionally biased region" description="Low complexity" evidence="1">
    <location>
        <begin position="74"/>
        <end position="86"/>
    </location>
</feature>
<feature type="compositionally biased region" description="Pro residues" evidence="1">
    <location>
        <begin position="206"/>
        <end position="223"/>
    </location>
</feature>
<feature type="non-terminal residue" evidence="2">
    <location>
        <position position="1"/>
    </location>
</feature>
<dbReference type="EMBL" id="NIVC01002960">
    <property type="protein sequence ID" value="PAA54152.1"/>
    <property type="molecule type" value="Genomic_DNA"/>
</dbReference>
<feature type="region of interest" description="Disordered" evidence="1">
    <location>
        <begin position="316"/>
        <end position="346"/>
    </location>
</feature>
<feature type="compositionally biased region" description="Low complexity" evidence="1">
    <location>
        <begin position="375"/>
        <end position="388"/>
    </location>
</feature>
<sequence length="772" mass="79345">APFMDSTGAASPELQSAVLVLLLACTLSCLSIMTGLCLCVRFKGLLHGRVKAPDPEAEVGAGRGGGDGGGGGRSSCASSGNNNSSGLAKNGKLPPADWRRSGGNHENHSYYSRDAAGSDIYESAVPSAGEAAAAATTAARQDPRQSAIGRRLSGLRASFLARLRRSDLPGAQAATSATKKPTAAQRRPRLESQLSIRSQPADRELPPVPQQQPPLPPPPPQPPEAATGRSLLKRHLQDFPLPGIAHRLGFGRPASSATAAPATPGNPRNTLPAATVAPAPAPRANASPRLPAAASVYTIDSDLTSEIDPLYSAIRRHSGAGQDEPATATPTPVARRRHAVEPPQQQQHVYASICKTLPSSLNNTADSASSDAAAAAATAAPAEQSASSGGAGGGQPPPLPSRNYRREEVDRILQEPAAYYSNIDLDSAGSGGWPMGDAGANLRQQPILRPILNDLRPGLAAAPADGEYQRVTVRESLASLRARNALPMTAGRPASAAAAATASQQRPLHLGGRLAGQAAAPEDSLYEDLYDAELRGAGGGLGDSYSDLYSEYNTDGLRESASNSMSSLVGAFGAPRVPPFRAAGRSPRDAVRRFSGRQQPGGGGSGFNILNEMQNFRHMDSDVDIAAASLRSSRPPPPPPPQHRQQQPPPPPPAQHRLPPPPLPLSTGEPPGAAASLGRQPAMTPLMERSIEGSLLDGSAGYDRLAASSSDDYSAGAGGEYTSETLRVAALVHRSGRPASGHSDSAAGGGGSQAGSAGSGARTRLTSDASLL</sequence>
<name>A0A267E0C4_9PLAT</name>
<evidence type="ECO:0000256" key="1">
    <source>
        <dbReference type="SAM" id="MobiDB-lite"/>
    </source>
</evidence>
<feature type="compositionally biased region" description="Pro residues" evidence="1">
    <location>
        <begin position="634"/>
        <end position="664"/>
    </location>
</feature>
<dbReference type="STRING" id="282301.A0A267E0C4"/>
<evidence type="ECO:0000313" key="2">
    <source>
        <dbReference type="EMBL" id="PAA54152.1"/>
    </source>
</evidence>
<feature type="region of interest" description="Disordered" evidence="1">
    <location>
        <begin position="243"/>
        <end position="289"/>
    </location>
</feature>
<feature type="region of interest" description="Disordered" evidence="1">
    <location>
        <begin position="169"/>
        <end position="227"/>
    </location>
</feature>
<feature type="region of interest" description="Disordered" evidence="1">
    <location>
        <begin position="629"/>
        <end position="678"/>
    </location>
</feature>
<keyword evidence="3" id="KW-1185">Reference proteome</keyword>
<feature type="compositionally biased region" description="Gly residues" evidence="1">
    <location>
        <begin position="61"/>
        <end position="73"/>
    </location>
</feature>
<dbReference type="Proteomes" id="UP000215902">
    <property type="component" value="Unassembled WGS sequence"/>
</dbReference>
<feature type="region of interest" description="Disordered" evidence="1">
    <location>
        <begin position="577"/>
        <end position="609"/>
    </location>
</feature>
<feature type="compositionally biased region" description="Low complexity" evidence="1">
    <location>
        <begin position="171"/>
        <end position="185"/>
    </location>
</feature>
<feature type="region of interest" description="Disordered" evidence="1">
    <location>
        <begin position="54"/>
        <end position="111"/>
    </location>
</feature>
<feature type="compositionally biased region" description="Basic and acidic residues" evidence="1">
    <location>
        <begin position="97"/>
        <end position="108"/>
    </location>
</feature>
<dbReference type="AlphaFoldDB" id="A0A267E0C4"/>
<reference evidence="2 3" key="1">
    <citation type="submission" date="2017-06" db="EMBL/GenBank/DDBJ databases">
        <title>A platform for efficient transgenesis in Macrostomum lignano, a flatworm model organism for stem cell research.</title>
        <authorList>
            <person name="Berezikov E."/>
        </authorList>
    </citation>
    <scope>NUCLEOTIDE SEQUENCE [LARGE SCALE GENOMIC DNA]</scope>
    <source>
        <strain evidence="2">DV1</strain>
        <tissue evidence="2">Whole organism</tissue>
    </source>
</reference>
<accession>A0A267E0C4</accession>
<organism evidence="2 3">
    <name type="scientific">Macrostomum lignano</name>
    <dbReference type="NCBI Taxonomy" id="282301"/>
    <lineage>
        <taxon>Eukaryota</taxon>
        <taxon>Metazoa</taxon>
        <taxon>Spiralia</taxon>
        <taxon>Lophotrochozoa</taxon>
        <taxon>Platyhelminthes</taxon>
        <taxon>Rhabditophora</taxon>
        <taxon>Macrostomorpha</taxon>
        <taxon>Macrostomida</taxon>
        <taxon>Macrostomidae</taxon>
        <taxon>Macrostomum</taxon>
    </lineage>
</organism>
<gene>
    <name evidence="2" type="ORF">BOX15_Mlig024528g1</name>
</gene>
<feature type="compositionally biased region" description="Low complexity" evidence="1">
    <location>
        <begin position="251"/>
        <end position="289"/>
    </location>
</feature>
<protein>
    <submittedName>
        <fullName evidence="2">Uncharacterized protein</fullName>
    </submittedName>
</protein>
<comment type="caution">
    <text evidence="2">The sequence shown here is derived from an EMBL/GenBank/DDBJ whole genome shotgun (WGS) entry which is preliminary data.</text>
</comment>
<proteinExistence type="predicted"/>
<dbReference type="OrthoDB" id="6287022at2759"/>